<comment type="subcellular location">
    <subcellularLocation>
        <location evidence="2">Membrane</location>
        <topology evidence="2">Single-pass membrane protein</topology>
    </subcellularLocation>
</comment>
<dbReference type="PANTHER" id="PTHR24282:SF255">
    <property type="entry name" value="CYTOCHROME P450 72A11-RELATED"/>
    <property type="match status" value="1"/>
</dbReference>
<dbReference type="GO" id="GO:0016020">
    <property type="term" value="C:membrane"/>
    <property type="evidence" value="ECO:0007669"/>
    <property type="project" value="UniProtKB-SubCell"/>
</dbReference>
<proteinExistence type="inferred from homology"/>
<comment type="cofactor">
    <cofactor evidence="1">
        <name>heme</name>
        <dbReference type="ChEBI" id="CHEBI:30413"/>
    </cofactor>
</comment>
<dbReference type="InterPro" id="IPR001128">
    <property type="entry name" value="Cyt_P450"/>
</dbReference>
<dbReference type="Gene3D" id="1.10.630.10">
    <property type="entry name" value="Cytochrome P450"/>
    <property type="match status" value="1"/>
</dbReference>
<dbReference type="InterPro" id="IPR002401">
    <property type="entry name" value="Cyt_P450_E_grp-I"/>
</dbReference>
<dbReference type="GO" id="GO:0004497">
    <property type="term" value="F:monooxygenase activity"/>
    <property type="evidence" value="ECO:0007669"/>
    <property type="project" value="UniProtKB-KW"/>
</dbReference>
<evidence type="ECO:0000256" key="10">
    <source>
        <dbReference type="ARBA" id="ARBA00023033"/>
    </source>
</evidence>
<evidence type="ECO:0000256" key="7">
    <source>
        <dbReference type="ARBA" id="ARBA00022989"/>
    </source>
</evidence>
<dbReference type="OrthoDB" id="1470350at2759"/>
<feature type="transmembrane region" description="Helical" evidence="12">
    <location>
        <begin position="6"/>
        <end position="32"/>
    </location>
</feature>
<dbReference type="PRINTS" id="PR00463">
    <property type="entry name" value="EP450I"/>
</dbReference>
<evidence type="ECO:0000256" key="8">
    <source>
        <dbReference type="ARBA" id="ARBA00023002"/>
    </source>
</evidence>
<protein>
    <submittedName>
        <fullName evidence="13">Cytochrome P450</fullName>
    </submittedName>
</protein>
<gene>
    <name evidence="13" type="ORF">CCACVL1_16566</name>
</gene>
<reference evidence="13 14" key="1">
    <citation type="submission" date="2013-09" db="EMBL/GenBank/DDBJ databases">
        <title>Corchorus capsularis genome sequencing.</title>
        <authorList>
            <person name="Alam M."/>
            <person name="Haque M.S."/>
            <person name="Islam M.S."/>
            <person name="Emdad E.M."/>
            <person name="Islam M.M."/>
            <person name="Ahmed B."/>
            <person name="Halim A."/>
            <person name="Hossen Q.M.M."/>
            <person name="Hossain M.Z."/>
            <person name="Ahmed R."/>
            <person name="Khan M.M."/>
            <person name="Islam R."/>
            <person name="Rashid M.M."/>
            <person name="Khan S.A."/>
            <person name="Rahman M.S."/>
            <person name="Alam M."/>
        </authorList>
    </citation>
    <scope>NUCLEOTIDE SEQUENCE [LARGE SCALE GENOMIC DNA]</scope>
    <source>
        <strain evidence="14">cv. CVL-1</strain>
        <tissue evidence="13">Whole seedling</tissue>
    </source>
</reference>
<evidence type="ECO:0000313" key="14">
    <source>
        <dbReference type="Proteomes" id="UP000188268"/>
    </source>
</evidence>
<keyword evidence="5 12" id="KW-0812">Transmembrane</keyword>
<evidence type="ECO:0000256" key="11">
    <source>
        <dbReference type="ARBA" id="ARBA00023136"/>
    </source>
</evidence>
<dbReference type="STRING" id="210143.A0A1R3HWA0"/>
<dbReference type="GO" id="GO:0020037">
    <property type="term" value="F:heme binding"/>
    <property type="evidence" value="ECO:0007669"/>
    <property type="project" value="InterPro"/>
</dbReference>
<keyword evidence="10" id="KW-0503">Monooxygenase</keyword>
<dbReference type="EMBL" id="AWWV01011085">
    <property type="protein sequence ID" value="OMO74632.1"/>
    <property type="molecule type" value="Genomic_DNA"/>
</dbReference>
<evidence type="ECO:0000256" key="12">
    <source>
        <dbReference type="SAM" id="Phobius"/>
    </source>
</evidence>
<keyword evidence="11 12" id="KW-0472">Membrane</keyword>
<dbReference type="OMA" id="ASITWHH"/>
<keyword evidence="9" id="KW-0408">Iron</keyword>
<sequence>MEMEAFIRVMVSLLVSGALLVWGWRILNWVWLKPKSMEKWLRQQGLAGNSYRFLSGDIKEMFSMIRQARSKPMPLSDDIGPYVSPFLHQTVNKYGKNSFTWFGPRPRVTVLDPEDIKEVFNKFNDFPKPDLNPLLSLLLPGLVSLNGDEWAKHRKIINPAFHQDKLKNMLSAFYESCIEIISEWEKMVSVEGSSEVDVWPYIVNLTGDAISRAAFGSSYEQGTRIFQLLEEQAGLAVQGMLLDYIPGWRFLPTKANKRMKLINKDIKDSLREMTNRRVNEIKGGKGGNGDLLGILVESNNREVEEHGMGMSIEEVVEECKLFYFAGQETTSGLLVWTMILLARFPDWQTKARDEVFQVFGDNKPDFDGLNRLKIVSPFLALLVSLYAIRKAI</sequence>
<evidence type="ECO:0000256" key="4">
    <source>
        <dbReference type="ARBA" id="ARBA00022617"/>
    </source>
</evidence>
<dbReference type="InterPro" id="IPR050665">
    <property type="entry name" value="Cytochrome_P450_Monooxygen"/>
</dbReference>
<evidence type="ECO:0000256" key="9">
    <source>
        <dbReference type="ARBA" id="ARBA00023004"/>
    </source>
</evidence>
<keyword evidence="6" id="KW-0479">Metal-binding</keyword>
<evidence type="ECO:0000313" key="13">
    <source>
        <dbReference type="EMBL" id="OMO74632.1"/>
    </source>
</evidence>
<evidence type="ECO:0000256" key="6">
    <source>
        <dbReference type="ARBA" id="ARBA00022723"/>
    </source>
</evidence>
<evidence type="ECO:0000256" key="5">
    <source>
        <dbReference type="ARBA" id="ARBA00022692"/>
    </source>
</evidence>
<dbReference type="Proteomes" id="UP000188268">
    <property type="component" value="Unassembled WGS sequence"/>
</dbReference>
<evidence type="ECO:0000256" key="1">
    <source>
        <dbReference type="ARBA" id="ARBA00001971"/>
    </source>
</evidence>
<dbReference type="Gramene" id="OMO74632">
    <property type="protein sequence ID" value="OMO74632"/>
    <property type="gene ID" value="CCACVL1_16566"/>
</dbReference>
<dbReference type="PANTHER" id="PTHR24282">
    <property type="entry name" value="CYTOCHROME P450 FAMILY MEMBER"/>
    <property type="match status" value="1"/>
</dbReference>
<name>A0A1R3HWA0_COCAP</name>
<keyword evidence="4" id="KW-0349">Heme</keyword>
<accession>A0A1R3HWA0</accession>
<comment type="similarity">
    <text evidence="3">Belongs to the cytochrome P450 family.</text>
</comment>
<dbReference type="AlphaFoldDB" id="A0A1R3HWA0"/>
<dbReference type="GO" id="GO:0016705">
    <property type="term" value="F:oxidoreductase activity, acting on paired donors, with incorporation or reduction of molecular oxygen"/>
    <property type="evidence" value="ECO:0007669"/>
    <property type="project" value="InterPro"/>
</dbReference>
<keyword evidence="14" id="KW-1185">Reference proteome</keyword>
<evidence type="ECO:0000256" key="3">
    <source>
        <dbReference type="ARBA" id="ARBA00010617"/>
    </source>
</evidence>
<evidence type="ECO:0000256" key="2">
    <source>
        <dbReference type="ARBA" id="ARBA00004167"/>
    </source>
</evidence>
<dbReference type="InterPro" id="IPR036396">
    <property type="entry name" value="Cyt_P450_sf"/>
</dbReference>
<dbReference type="Pfam" id="PF00067">
    <property type="entry name" value="p450"/>
    <property type="match status" value="1"/>
</dbReference>
<keyword evidence="8" id="KW-0560">Oxidoreductase</keyword>
<dbReference type="GO" id="GO:0005506">
    <property type="term" value="F:iron ion binding"/>
    <property type="evidence" value="ECO:0007669"/>
    <property type="project" value="InterPro"/>
</dbReference>
<comment type="caution">
    <text evidence="13">The sequence shown here is derived from an EMBL/GenBank/DDBJ whole genome shotgun (WGS) entry which is preliminary data.</text>
</comment>
<keyword evidence="7 12" id="KW-1133">Transmembrane helix</keyword>
<organism evidence="13 14">
    <name type="scientific">Corchorus capsularis</name>
    <name type="common">Jute</name>
    <dbReference type="NCBI Taxonomy" id="210143"/>
    <lineage>
        <taxon>Eukaryota</taxon>
        <taxon>Viridiplantae</taxon>
        <taxon>Streptophyta</taxon>
        <taxon>Embryophyta</taxon>
        <taxon>Tracheophyta</taxon>
        <taxon>Spermatophyta</taxon>
        <taxon>Magnoliopsida</taxon>
        <taxon>eudicotyledons</taxon>
        <taxon>Gunneridae</taxon>
        <taxon>Pentapetalae</taxon>
        <taxon>rosids</taxon>
        <taxon>malvids</taxon>
        <taxon>Malvales</taxon>
        <taxon>Malvaceae</taxon>
        <taxon>Grewioideae</taxon>
        <taxon>Apeibeae</taxon>
        <taxon>Corchorus</taxon>
    </lineage>
</organism>
<dbReference type="SUPFAM" id="SSF48264">
    <property type="entry name" value="Cytochrome P450"/>
    <property type="match status" value="1"/>
</dbReference>